<evidence type="ECO:0000313" key="2">
    <source>
        <dbReference type="EMBL" id="PKK88839.1"/>
    </source>
</evidence>
<dbReference type="PANTHER" id="PTHR41373:SF1">
    <property type="entry name" value="PHOSPHATIDYLGLYCEROL LYSYLTRANSFERASE C-TERMINAL DOMAIN-CONTAINING PROTEIN"/>
    <property type="match status" value="1"/>
</dbReference>
<organism evidence="2 3">
    <name type="scientific">Candidatus Wallbacteria bacterium HGW-Wallbacteria-1</name>
    <dbReference type="NCBI Taxonomy" id="2013854"/>
    <lineage>
        <taxon>Bacteria</taxon>
        <taxon>Candidatus Walliibacteriota</taxon>
    </lineage>
</organism>
<feature type="domain" description="Phosphatidylglycerol lysyltransferase C-terminal" evidence="1">
    <location>
        <begin position="44"/>
        <end position="310"/>
    </location>
</feature>
<sequence>MIFLNELRGKTDQFMKSIQLKDFVPFSIEHRDIVLPFIRNNPLCDYNFVNLLLWGGSYDLRFKIHEDLLFIYNFRDDFLYMPLGRQISLMDIVRFSDHFMSQGASGNLVLVPEQFVEANCGNNRFFKTELDHEDANYIYLTSATIALKGTRLRKKRNHISHFRAENPDYQVRVIVPDLFDDCHALIDKWAVSKQKSDDETRMFLAMENIALDMAFRFYEKLELSGLGIYIGDSLAGLSIYSSQTSDMASIHFEKYDPDIRASSPAITWETARHLEKRYKYLNREQDLALDGLRKAKRAWDPVDMVNTYLMFRKND</sequence>
<dbReference type="PANTHER" id="PTHR41373">
    <property type="entry name" value="DUF2156 DOMAIN-CONTAINING PROTEIN"/>
    <property type="match status" value="1"/>
</dbReference>
<comment type="caution">
    <text evidence="2">The sequence shown here is derived from an EMBL/GenBank/DDBJ whole genome shotgun (WGS) entry which is preliminary data.</text>
</comment>
<accession>A0A2N1PKI9</accession>
<evidence type="ECO:0000259" key="1">
    <source>
        <dbReference type="Pfam" id="PF09924"/>
    </source>
</evidence>
<dbReference type="InterPro" id="IPR016181">
    <property type="entry name" value="Acyl_CoA_acyltransferase"/>
</dbReference>
<dbReference type="PIRSF" id="PIRSF018688">
    <property type="entry name" value="UCP018688"/>
    <property type="match status" value="1"/>
</dbReference>
<dbReference type="Proteomes" id="UP000233256">
    <property type="component" value="Unassembled WGS sequence"/>
</dbReference>
<protein>
    <recommendedName>
        <fullName evidence="1">Phosphatidylglycerol lysyltransferase C-terminal domain-containing protein</fullName>
    </recommendedName>
</protein>
<dbReference type="Pfam" id="PF09924">
    <property type="entry name" value="LPG_synthase_C"/>
    <property type="match status" value="1"/>
</dbReference>
<name>A0A2N1PKI9_9BACT</name>
<dbReference type="Gene3D" id="3.40.630.30">
    <property type="match status" value="1"/>
</dbReference>
<dbReference type="AlphaFoldDB" id="A0A2N1PKI9"/>
<gene>
    <name evidence="2" type="ORF">CVV64_16990</name>
</gene>
<dbReference type="InterPro" id="IPR016732">
    <property type="entry name" value="UCP018688"/>
</dbReference>
<reference evidence="2 3" key="1">
    <citation type="journal article" date="2017" name="ISME J.">
        <title>Potential for microbial H2 and metal transformations associated with novel bacteria and archaea in deep terrestrial subsurface sediments.</title>
        <authorList>
            <person name="Hernsdorf A.W."/>
            <person name="Amano Y."/>
            <person name="Miyakawa K."/>
            <person name="Ise K."/>
            <person name="Suzuki Y."/>
            <person name="Anantharaman K."/>
            <person name="Probst A."/>
            <person name="Burstein D."/>
            <person name="Thomas B.C."/>
            <person name="Banfield J.F."/>
        </authorList>
    </citation>
    <scope>NUCLEOTIDE SEQUENCE [LARGE SCALE GENOMIC DNA]</scope>
    <source>
        <strain evidence="2">HGW-Wallbacteria-1</strain>
    </source>
</reference>
<proteinExistence type="predicted"/>
<dbReference type="InterPro" id="IPR024320">
    <property type="entry name" value="LPG_synthase_C"/>
</dbReference>
<evidence type="ECO:0000313" key="3">
    <source>
        <dbReference type="Proteomes" id="UP000233256"/>
    </source>
</evidence>
<dbReference type="EMBL" id="PGXC01000033">
    <property type="protein sequence ID" value="PKK88839.1"/>
    <property type="molecule type" value="Genomic_DNA"/>
</dbReference>
<dbReference type="SUPFAM" id="SSF55729">
    <property type="entry name" value="Acyl-CoA N-acyltransferases (Nat)"/>
    <property type="match status" value="2"/>
</dbReference>